<dbReference type="EC" id="3.1.1.2" evidence="5"/>
<dbReference type="SUPFAM" id="SSF63829">
    <property type="entry name" value="Calcium-dependent phosphotriesterase"/>
    <property type="match status" value="1"/>
</dbReference>
<evidence type="ECO:0000256" key="2">
    <source>
        <dbReference type="ARBA" id="ARBA00022801"/>
    </source>
</evidence>
<evidence type="ECO:0000256" key="4">
    <source>
        <dbReference type="ARBA" id="ARBA00023180"/>
    </source>
</evidence>
<keyword evidence="3 5" id="KW-1015">Disulfide bond</keyword>
<dbReference type="Gene3D" id="2.120.10.30">
    <property type="entry name" value="TolB, C-terminal domain"/>
    <property type="match status" value="1"/>
</dbReference>
<sequence length="371" mass="41184">MLKKAMLVGLLAAIVYFVGTTVKMMGLHLHYYKHHPGTCRVIETAGPGSEDFHVTSAGLAFITSGLAFASAPSSFLEFHKINNIKGRILIYNFRNPKKGAVELKIKPNETLDLAKFKPHGISVLEDKAKGEHLVYVVNHPIPEPDAVEKFRYNPKTNELVHLKSITSKLMKITNDLAVLEEDKFYITNFNYFNNHFLTVVEGLFQLPLGGVLYYNGTGFTQVTPGLKQPNGVFLSKDLRYLYVNVMVEQQVHVYKREKDNSLALVQVVSFHSSLDNLHLSQDGKTLYIGAHPIAFKAMGHMADPPLRAPSQVLQLPLNVTNGEILMDQITELFYDHGDLITGSSVGAVYNNSLLIGSLMDALVVCNSVRAT</sequence>
<evidence type="ECO:0000256" key="3">
    <source>
        <dbReference type="ARBA" id="ARBA00023157"/>
    </source>
</evidence>
<dbReference type="RefSeq" id="XP_035829748.1">
    <property type="nucleotide sequence ID" value="XM_035973855.1"/>
</dbReference>
<keyword evidence="5" id="KW-0479">Metal-binding</keyword>
<name>A0ABM1W505_APLCA</name>
<evidence type="ECO:0000256" key="1">
    <source>
        <dbReference type="ARBA" id="ARBA00008595"/>
    </source>
</evidence>
<evidence type="ECO:0000313" key="7">
    <source>
        <dbReference type="RefSeq" id="XP_035829748.1"/>
    </source>
</evidence>
<proteinExistence type="inferred from homology"/>
<evidence type="ECO:0000256" key="5">
    <source>
        <dbReference type="RuleBase" id="RU368025"/>
    </source>
</evidence>
<dbReference type="PANTHER" id="PTHR11799">
    <property type="entry name" value="PARAOXONASE"/>
    <property type="match status" value="1"/>
</dbReference>
<dbReference type="InterPro" id="IPR011042">
    <property type="entry name" value="6-blade_b-propeller_TolB-like"/>
</dbReference>
<comment type="catalytic activity">
    <reaction evidence="5">
        <text>a phenyl acetate + H2O = a phenol + acetate + H(+)</text>
        <dbReference type="Rhea" id="RHEA:17309"/>
        <dbReference type="ChEBI" id="CHEBI:15377"/>
        <dbReference type="ChEBI" id="CHEBI:15378"/>
        <dbReference type="ChEBI" id="CHEBI:30089"/>
        <dbReference type="ChEBI" id="CHEBI:33853"/>
        <dbReference type="ChEBI" id="CHEBI:140310"/>
        <dbReference type="EC" id="3.1.1.2"/>
    </reaction>
</comment>
<organism evidence="6 7">
    <name type="scientific">Aplysia californica</name>
    <name type="common">California sea hare</name>
    <dbReference type="NCBI Taxonomy" id="6500"/>
    <lineage>
        <taxon>Eukaryota</taxon>
        <taxon>Metazoa</taxon>
        <taxon>Spiralia</taxon>
        <taxon>Lophotrochozoa</taxon>
        <taxon>Mollusca</taxon>
        <taxon>Gastropoda</taxon>
        <taxon>Heterobranchia</taxon>
        <taxon>Euthyneura</taxon>
        <taxon>Tectipleura</taxon>
        <taxon>Aplysiida</taxon>
        <taxon>Aplysioidea</taxon>
        <taxon>Aplysiidae</taxon>
        <taxon>Aplysia</taxon>
    </lineage>
</organism>
<accession>A0ABM1W505</accession>
<dbReference type="GeneID" id="101860231"/>
<comment type="similarity">
    <text evidence="1 5">Belongs to the paraoxonase family.</text>
</comment>
<keyword evidence="2 5" id="KW-0378">Hydrolase</keyword>
<gene>
    <name evidence="7" type="primary">LOC101860231</name>
</gene>
<dbReference type="Proteomes" id="UP000694888">
    <property type="component" value="Unplaced"/>
</dbReference>
<reference evidence="7" key="1">
    <citation type="submission" date="2025-08" db="UniProtKB">
        <authorList>
            <consortium name="RefSeq"/>
        </authorList>
    </citation>
    <scope>IDENTIFICATION</scope>
</reference>
<dbReference type="Pfam" id="PF01731">
    <property type="entry name" value="Arylesterase"/>
    <property type="match status" value="1"/>
</dbReference>
<dbReference type="InterPro" id="IPR002640">
    <property type="entry name" value="Arylesterase"/>
</dbReference>
<dbReference type="PANTHER" id="PTHR11799:SF12">
    <property type="entry name" value="PARAOXONASE-RELATED"/>
    <property type="match status" value="1"/>
</dbReference>
<keyword evidence="5" id="KW-0106">Calcium</keyword>
<protein>
    <recommendedName>
        <fullName evidence="5">Paraoxonase</fullName>
        <ecNumber evidence="5">3.1.1.2</ecNumber>
    </recommendedName>
</protein>
<keyword evidence="6" id="KW-1185">Reference proteome</keyword>
<comment type="cofactor">
    <cofactor evidence="5">
        <name>Ca(2+)</name>
        <dbReference type="ChEBI" id="CHEBI:29108"/>
    </cofactor>
    <text evidence="5">Binds 2 calcium ions per subunit.</text>
</comment>
<keyword evidence="4 5" id="KW-0325">Glycoprotein</keyword>
<evidence type="ECO:0000313" key="6">
    <source>
        <dbReference type="Proteomes" id="UP000694888"/>
    </source>
</evidence>
<dbReference type="PRINTS" id="PR01785">
    <property type="entry name" value="PARAOXONASE"/>
</dbReference>
<dbReference type="InterPro" id="IPR051288">
    <property type="entry name" value="Serum_paraoxonase/arylesterase"/>
</dbReference>